<reference evidence="2 3" key="1">
    <citation type="journal article" date="2023" name="Hortic Res">
        <title>Pangenome of water caltrop reveals structural variations and asymmetric subgenome divergence after allopolyploidization.</title>
        <authorList>
            <person name="Zhang X."/>
            <person name="Chen Y."/>
            <person name="Wang L."/>
            <person name="Yuan Y."/>
            <person name="Fang M."/>
            <person name="Shi L."/>
            <person name="Lu R."/>
            <person name="Comes H.P."/>
            <person name="Ma Y."/>
            <person name="Chen Y."/>
            <person name="Huang G."/>
            <person name="Zhou Y."/>
            <person name="Zheng Z."/>
            <person name="Qiu Y."/>
        </authorList>
    </citation>
    <scope>NUCLEOTIDE SEQUENCE [LARGE SCALE GENOMIC DNA]</scope>
    <source>
        <strain evidence="2">F231</strain>
    </source>
</reference>
<feature type="region of interest" description="Disordered" evidence="1">
    <location>
        <begin position="79"/>
        <end position="102"/>
    </location>
</feature>
<dbReference type="Proteomes" id="UP001346149">
    <property type="component" value="Unassembled WGS sequence"/>
</dbReference>
<organism evidence="2 3">
    <name type="scientific">Trapa natans</name>
    <name type="common">Water chestnut</name>
    <dbReference type="NCBI Taxonomy" id="22666"/>
    <lineage>
        <taxon>Eukaryota</taxon>
        <taxon>Viridiplantae</taxon>
        <taxon>Streptophyta</taxon>
        <taxon>Embryophyta</taxon>
        <taxon>Tracheophyta</taxon>
        <taxon>Spermatophyta</taxon>
        <taxon>Magnoliopsida</taxon>
        <taxon>eudicotyledons</taxon>
        <taxon>Gunneridae</taxon>
        <taxon>Pentapetalae</taxon>
        <taxon>rosids</taxon>
        <taxon>malvids</taxon>
        <taxon>Myrtales</taxon>
        <taxon>Lythraceae</taxon>
        <taxon>Trapa</taxon>
    </lineage>
</organism>
<keyword evidence="3" id="KW-1185">Reference proteome</keyword>
<comment type="caution">
    <text evidence="2">The sequence shown here is derived from an EMBL/GenBank/DDBJ whole genome shotgun (WGS) entry which is preliminary data.</text>
</comment>
<protein>
    <submittedName>
        <fullName evidence="2">Uncharacterized protein</fullName>
    </submittedName>
</protein>
<evidence type="ECO:0000256" key="1">
    <source>
        <dbReference type="SAM" id="MobiDB-lite"/>
    </source>
</evidence>
<evidence type="ECO:0000313" key="3">
    <source>
        <dbReference type="Proteomes" id="UP001346149"/>
    </source>
</evidence>
<name>A0AAN7R0P0_TRANT</name>
<sequence>MDALGMHYLDHALMDTGLLSGEAREWWRMVRCELRWKGAGTPDCEVFHEWFSDIGLENHTDIEATTNMAYKCEMIVANPPPQDHVPNMEDVDNEKSSTDQNH</sequence>
<accession>A0AAN7R0P0</accession>
<dbReference type="EMBL" id="JAXQNO010000015">
    <property type="protein sequence ID" value="KAK4783211.1"/>
    <property type="molecule type" value="Genomic_DNA"/>
</dbReference>
<evidence type="ECO:0000313" key="2">
    <source>
        <dbReference type="EMBL" id="KAK4783211.1"/>
    </source>
</evidence>
<feature type="compositionally biased region" description="Basic and acidic residues" evidence="1">
    <location>
        <begin position="93"/>
        <end position="102"/>
    </location>
</feature>
<gene>
    <name evidence="2" type="ORF">SAY86_007585</name>
</gene>
<proteinExistence type="predicted"/>
<dbReference type="AlphaFoldDB" id="A0AAN7R0P0"/>